<comment type="caution">
    <text evidence="1">The sequence shown here is derived from an EMBL/GenBank/DDBJ whole genome shotgun (WGS) entry which is preliminary data.</text>
</comment>
<dbReference type="InParanoid" id="A0A2J7PX02"/>
<protein>
    <submittedName>
        <fullName evidence="1">Uncharacterized protein</fullName>
    </submittedName>
</protein>
<accession>A0A2J7PX02</accession>
<sequence>NGELHNLYSSPSIIRMIKSRRMRLAGHVAKVYEWSRKFANGVTSVEDAPRPGQEHRVVTPENTAAVEVIVRENRRVTLNEIAASSNIRGKGNSLPLLNVLMQESESHIGIGNPLPENRSGLSAKLTISPPPSRECLEFTSIACCPPSCC</sequence>
<keyword evidence="2" id="KW-1185">Reference proteome</keyword>
<dbReference type="Proteomes" id="UP000235965">
    <property type="component" value="Unassembled WGS sequence"/>
</dbReference>
<gene>
    <name evidence="1" type="ORF">B7P43_G11698</name>
</gene>
<dbReference type="EMBL" id="NEVH01020863">
    <property type="protein sequence ID" value="PNF20868.1"/>
    <property type="molecule type" value="Genomic_DNA"/>
</dbReference>
<evidence type="ECO:0000313" key="2">
    <source>
        <dbReference type="Proteomes" id="UP000235965"/>
    </source>
</evidence>
<organism evidence="1 2">
    <name type="scientific">Cryptotermes secundus</name>
    <dbReference type="NCBI Taxonomy" id="105785"/>
    <lineage>
        <taxon>Eukaryota</taxon>
        <taxon>Metazoa</taxon>
        <taxon>Ecdysozoa</taxon>
        <taxon>Arthropoda</taxon>
        <taxon>Hexapoda</taxon>
        <taxon>Insecta</taxon>
        <taxon>Pterygota</taxon>
        <taxon>Neoptera</taxon>
        <taxon>Polyneoptera</taxon>
        <taxon>Dictyoptera</taxon>
        <taxon>Blattodea</taxon>
        <taxon>Blattoidea</taxon>
        <taxon>Termitoidae</taxon>
        <taxon>Kalotermitidae</taxon>
        <taxon>Cryptotermitinae</taxon>
        <taxon>Cryptotermes</taxon>
    </lineage>
</organism>
<name>A0A2J7PX02_9NEOP</name>
<proteinExistence type="predicted"/>
<dbReference type="AlphaFoldDB" id="A0A2J7PX02"/>
<reference evidence="1 2" key="1">
    <citation type="submission" date="2017-12" db="EMBL/GenBank/DDBJ databases">
        <title>Hemimetabolous genomes reveal molecular basis of termite eusociality.</title>
        <authorList>
            <person name="Harrison M.C."/>
            <person name="Jongepier E."/>
            <person name="Robertson H.M."/>
            <person name="Arning N."/>
            <person name="Bitard-Feildel T."/>
            <person name="Chao H."/>
            <person name="Childers C.P."/>
            <person name="Dinh H."/>
            <person name="Doddapaneni H."/>
            <person name="Dugan S."/>
            <person name="Gowin J."/>
            <person name="Greiner C."/>
            <person name="Han Y."/>
            <person name="Hu H."/>
            <person name="Hughes D.S.T."/>
            <person name="Huylmans A.-K."/>
            <person name="Kemena C."/>
            <person name="Kremer L.P.M."/>
            <person name="Lee S.L."/>
            <person name="Lopez-Ezquerra A."/>
            <person name="Mallet L."/>
            <person name="Monroy-Kuhn J.M."/>
            <person name="Moser A."/>
            <person name="Murali S.C."/>
            <person name="Muzny D.M."/>
            <person name="Otani S."/>
            <person name="Piulachs M.-D."/>
            <person name="Poelchau M."/>
            <person name="Qu J."/>
            <person name="Schaub F."/>
            <person name="Wada-Katsumata A."/>
            <person name="Worley K.C."/>
            <person name="Xie Q."/>
            <person name="Ylla G."/>
            <person name="Poulsen M."/>
            <person name="Gibbs R.A."/>
            <person name="Schal C."/>
            <person name="Richards S."/>
            <person name="Belles X."/>
            <person name="Korb J."/>
            <person name="Bornberg-Bauer E."/>
        </authorList>
    </citation>
    <scope>NUCLEOTIDE SEQUENCE [LARGE SCALE GENOMIC DNA]</scope>
    <source>
        <tissue evidence="1">Whole body</tissue>
    </source>
</reference>
<feature type="non-terminal residue" evidence="1">
    <location>
        <position position="1"/>
    </location>
</feature>
<evidence type="ECO:0000313" key="1">
    <source>
        <dbReference type="EMBL" id="PNF20868.1"/>
    </source>
</evidence>